<comment type="caution">
    <text evidence="6">The sequence shown here is derived from an EMBL/GenBank/DDBJ whole genome shotgun (WGS) entry which is preliminary data.</text>
</comment>
<dbReference type="Gene3D" id="3.90.180.10">
    <property type="entry name" value="Medium-chain alcohol dehydrogenases, catalytic domain"/>
    <property type="match status" value="1"/>
</dbReference>
<sequence length="242" mass="26388">MVIPTFVSECQECENCVSGKTNMCLKYPLSFTGLMPDGTSRMSTKGQKLYHVSSCSTWSEYMVVNVNYLVKLPPNMITSGSFPLPHASFLSCGFSTGFGAPWKEAKLEKGSTVAVIGLGAVGLGAVEGARVQGAARIIGIDKNDKKREKGKAFGMTDFVNPDHHHHHHKSVSQLIKNLTAGMGVDYCFECTGFAPFINEALEATKLDMQLDQLLTHQVPLVDINQALELLKHPDCVKVLIKI</sequence>
<evidence type="ECO:0000256" key="3">
    <source>
        <dbReference type="ARBA" id="ARBA00022723"/>
    </source>
</evidence>
<evidence type="ECO:0000256" key="2">
    <source>
        <dbReference type="ARBA" id="ARBA00011738"/>
    </source>
</evidence>
<dbReference type="PANTHER" id="PTHR43880">
    <property type="entry name" value="ALCOHOL DEHYDROGENASE"/>
    <property type="match status" value="1"/>
</dbReference>
<name>A0A314USB0_PRUYE</name>
<keyword evidence="3" id="KW-0479">Metal-binding</keyword>
<dbReference type="AlphaFoldDB" id="A0A314USB0"/>
<proteinExistence type="predicted"/>
<comment type="subunit">
    <text evidence="2">Homodimer.</text>
</comment>
<evidence type="ECO:0000313" key="7">
    <source>
        <dbReference type="Proteomes" id="UP000250321"/>
    </source>
</evidence>
<organism evidence="6 7">
    <name type="scientific">Prunus yedoensis var. nudiflora</name>
    <dbReference type="NCBI Taxonomy" id="2094558"/>
    <lineage>
        <taxon>Eukaryota</taxon>
        <taxon>Viridiplantae</taxon>
        <taxon>Streptophyta</taxon>
        <taxon>Embryophyta</taxon>
        <taxon>Tracheophyta</taxon>
        <taxon>Spermatophyta</taxon>
        <taxon>Magnoliopsida</taxon>
        <taxon>eudicotyledons</taxon>
        <taxon>Gunneridae</taxon>
        <taxon>Pentapetalae</taxon>
        <taxon>rosids</taxon>
        <taxon>fabids</taxon>
        <taxon>Rosales</taxon>
        <taxon>Rosaceae</taxon>
        <taxon>Amygdaloideae</taxon>
        <taxon>Amygdaleae</taxon>
        <taxon>Prunus</taxon>
    </lineage>
</organism>
<dbReference type="STRING" id="2094558.A0A314USB0"/>
<evidence type="ECO:0000256" key="1">
    <source>
        <dbReference type="ARBA" id="ARBA00001947"/>
    </source>
</evidence>
<dbReference type="GO" id="GO:0008270">
    <property type="term" value="F:zinc ion binding"/>
    <property type="evidence" value="ECO:0007669"/>
    <property type="project" value="TreeGrafter"/>
</dbReference>
<dbReference type="GO" id="GO:0046294">
    <property type="term" value="P:formaldehyde catabolic process"/>
    <property type="evidence" value="ECO:0007669"/>
    <property type="project" value="TreeGrafter"/>
</dbReference>
<gene>
    <name evidence="6" type="ORF">Pyn_25370</name>
</gene>
<dbReference type="EMBL" id="PJQY01003192">
    <property type="protein sequence ID" value="PQM39484.1"/>
    <property type="molecule type" value="Genomic_DNA"/>
</dbReference>
<evidence type="ECO:0000259" key="5">
    <source>
        <dbReference type="Pfam" id="PF00107"/>
    </source>
</evidence>
<dbReference type="GO" id="GO:0005829">
    <property type="term" value="C:cytosol"/>
    <property type="evidence" value="ECO:0007669"/>
    <property type="project" value="TreeGrafter"/>
</dbReference>
<dbReference type="Pfam" id="PF00107">
    <property type="entry name" value="ADH_zinc_N"/>
    <property type="match status" value="1"/>
</dbReference>
<dbReference type="FunFam" id="3.40.50.720:FF:000003">
    <property type="entry name" value="S-(hydroxymethyl)glutathione dehydrogenase"/>
    <property type="match status" value="1"/>
</dbReference>
<protein>
    <submittedName>
        <fullName evidence="6">Alcohol dehydrogenase-like 1</fullName>
    </submittedName>
</protein>
<dbReference type="InterPro" id="IPR011032">
    <property type="entry name" value="GroES-like_sf"/>
</dbReference>
<evidence type="ECO:0000313" key="6">
    <source>
        <dbReference type="EMBL" id="PQM39484.1"/>
    </source>
</evidence>
<dbReference type="Gene3D" id="3.40.50.720">
    <property type="entry name" value="NAD(P)-binding Rossmann-like Domain"/>
    <property type="match status" value="1"/>
</dbReference>
<dbReference type="InterPro" id="IPR013149">
    <property type="entry name" value="ADH-like_C"/>
</dbReference>
<evidence type="ECO:0000256" key="4">
    <source>
        <dbReference type="ARBA" id="ARBA00022833"/>
    </source>
</evidence>
<dbReference type="Proteomes" id="UP000250321">
    <property type="component" value="Unassembled WGS sequence"/>
</dbReference>
<dbReference type="SUPFAM" id="SSF51735">
    <property type="entry name" value="NAD(P)-binding Rossmann-fold domains"/>
    <property type="match status" value="1"/>
</dbReference>
<dbReference type="SUPFAM" id="SSF50129">
    <property type="entry name" value="GroES-like"/>
    <property type="match status" value="1"/>
</dbReference>
<feature type="domain" description="Alcohol dehydrogenase-like C-terminal" evidence="5">
    <location>
        <begin position="120"/>
        <end position="205"/>
    </location>
</feature>
<dbReference type="InterPro" id="IPR036291">
    <property type="entry name" value="NAD(P)-bd_dom_sf"/>
</dbReference>
<dbReference type="GO" id="GO:0051903">
    <property type="term" value="F:S-(hydroxymethyl)glutathione dehydrogenase [NAD(P)+] activity"/>
    <property type="evidence" value="ECO:0007669"/>
    <property type="project" value="TreeGrafter"/>
</dbReference>
<dbReference type="PANTHER" id="PTHR43880:SF38">
    <property type="entry name" value="ALCOHOL DEHYDROGENASE-RELATED"/>
    <property type="match status" value="1"/>
</dbReference>
<keyword evidence="7" id="KW-1185">Reference proteome</keyword>
<comment type="cofactor">
    <cofactor evidence="1">
        <name>Zn(2+)</name>
        <dbReference type="ChEBI" id="CHEBI:29105"/>
    </cofactor>
</comment>
<keyword evidence="4" id="KW-0862">Zinc</keyword>
<dbReference type="OrthoDB" id="417550at2759"/>
<accession>A0A314USB0</accession>
<reference evidence="6 7" key="1">
    <citation type="submission" date="2018-02" db="EMBL/GenBank/DDBJ databases">
        <title>Draft genome of wild Prunus yedoensis var. nudiflora.</title>
        <authorList>
            <person name="Baek S."/>
            <person name="Kim J.-H."/>
            <person name="Choi K."/>
            <person name="Kim G.-B."/>
            <person name="Cho A."/>
            <person name="Jang H."/>
            <person name="Shin C.-H."/>
            <person name="Yu H.-J."/>
            <person name="Mun J.-H."/>
        </authorList>
    </citation>
    <scope>NUCLEOTIDE SEQUENCE [LARGE SCALE GENOMIC DNA]</scope>
    <source>
        <strain evidence="7">cv. Jeju island</strain>
        <tissue evidence="6">Leaf</tissue>
    </source>
</reference>